<keyword evidence="4 7" id="KW-0812">Transmembrane</keyword>
<feature type="domain" description="YetF C-terminal" evidence="8">
    <location>
        <begin position="82"/>
        <end position="200"/>
    </location>
</feature>
<evidence type="ECO:0000256" key="6">
    <source>
        <dbReference type="ARBA" id="ARBA00023136"/>
    </source>
</evidence>
<comment type="subcellular location">
    <subcellularLocation>
        <location evidence="1">Cell membrane</location>
        <topology evidence="1">Multi-pass membrane protein</topology>
    </subcellularLocation>
</comment>
<keyword evidence="3" id="KW-1003">Cell membrane</keyword>
<accession>A0ABT6QA91</accession>
<evidence type="ECO:0000256" key="2">
    <source>
        <dbReference type="ARBA" id="ARBA00006448"/>
    </source>
</evidence>
<dbReference type="Pfam" id="PF20730">
    <property type="entry name" value="YetF_N"/>
    <property type="match status" value="1"/>
</dbReference>
<keyword evidence="6 7" id="KW-0472">Membrane</keyword>
<evidence type="ECO:0000256" key="1">
    <source>
        <dbReference type="ARBA" id="ARBA00004651"/>
    </source>
</evidence>
<comment type="caution">
    <text evidence="10">The sequence shown here is derived from an EMBL/GenBank/DDBJ whole genome shotgun (WGS) entry which is preliminary data.</text>
</comment>
<keyword evidence="11" id="KW-1185">Reference proteome</keyword>
<dbReference type="PANTHER" id="PTHR34582:SF6">
    <property type="entry name" value="UPF0702 TRANSMEMBRANE PROTEIN YCAP"/>
    <property type="match status" value="1"/>
</dbReference>
<feature type="transmembrane region" description="Helical" evidence="7">
    <location>
        <begin position="59"/>
        <end position="77"/>
    </location>
</feature>
<dbReference type="InterPro" id="IPR007353">
    <property type="entry name" value="DUF421"/>
</dbReference>
<proteinExistence type="inferred from homology"/>
<keyword evidence="5 7" id="KW-1133">Transmembrane helix</keyword>
<evidence type="ECO:0000256" key="5">
    <source>
        <dbReference type="ARBA" id="ARBA00022989"/>
    </source>
</evidence>
<feature type="domain" description="YetF-like N-terminal transmembrane" evidence="9">
    <location>
        <begin position="6"/>
        <end position="78"/>
    </location>
</feature>
<evidence type="ECO:0000259" key="8">
    <source>
        <dbReference type="Pfam" id="PF04239"/>
    </source>
</evidence>
<dbReference type="Pfam" id="PF04239">
    <property type="entry name" value="DUF421"/>
    <property type="match status" value="1"/>
</dbReference>
<sequence>MTYFALVFLKFILGFIIVICYFNLSGKTQISQMTPIDLIGNFILGGIIGGVIYSDTIPLHTYVIVLIIGTLLMHLLNKVAKEFEMFRSFTLGDPIVIVKDGQLKVDTINNKQNKIDIINLLSILHSRGIGSIQEIHYAQLEPNGQLTIIEKDQNEPSVILILRGEIQRLPLVLLEKDDDYVNHLLEQNNLKLEDIFIAEYYGKHIIITLNDCKKLTVPAILMTEKKVDNQ</sequence>
<organism evidence="10 11">
    <name type="scientific">Commensalibacter nepenthis</name>
    <dbReference type="NCBI Taxonomy" id="3043872"/>
    <lineage>
        <taxon>Bacteria</taxon>
        <taxon>Pseudomonadati</taxon>
        <taxon>Pseudomonadota</taxon>
        <taxon>Alphaproteobacteria</taxon>
        <taxon>Acetobacterales</taxon>
        <taxon>Acetobacteraceae</taxon>
    </lineage>
</organism>
<protein>
    <submittedName>
        <fullName evidence="10">DUF421 domain-containing protein</fullName>
    </submittedName>
</protein>
<reference evidence="10" key="1">
    <citation type="submission" date="2023-05" db="EMBL/GenBank/DDBJ databases">
        <title>Whole genome sequence of Commensalibacter sp.</title>
        <authorList>
            <person name="Charoenyingcharoen P."/>
            <person name="Yukphan P."/>
        </authorList>
    </citation>
    <scope>NUCLEOTIDE SEQUENCE</scope>
    <source>
        <strain evidence="10">TBRC 10068</strain>
    </source>
</reference>
<dbReference type="RefSeq" id="WP_281463294.1">
    <property type="nucleotide sequence ID" value="NZ_JASBAN010000001.1"/>
</dbReference>
<feature type="transmembrane region" description="Helical" evidence="7">
    <location>
        <begin position="36"/>
        <end position="53"/>
    </location>
</feature>
<feature type="transmembrane region" description="Helical" evidence="7">
    <location>
        <begin position="6"/>
        <end position="24"/>
    </location>
</feature>
<comment type="similarity">
    <text evidence="2">Belongs to the UPF0702 family.</text>
</comment>
<name>A0ABT6QA91_9PROT</name>
<dbReference type="InterPro" id="IPR048454">
    <property type="entry name" value="YetF_N"/>
</dbReference>
<gene>
    <name evidence="10" type="ORF">QJV33_10575</name>
</gene>
<evidence type="ECO:0000256" key="3">
    <source>
        <dbReference type="ARBA" id="ARBA00022475"/>
    </source>
</evidence>
<dbReference type="EMBL" id="JASBAN010000001">
    <property type="protein sequence ID" value="MDI2113714.1"/>
    <property type="molecule type" value="Genomic_DNA"/>
</dbReference>
<evidence type="ECO:0000313" key="10">
    <source>
        <dbReference type="EMBL" id="MDI2113714.1"/>
    </source>
</evidence>
<evidence type="ECO:0000259" key="9">
    <source>
        <dbReference type="Pfam" id="PF20730"/>
    </source>
</evidence>
<evidence type="ECO:0000256" key="7">
    <source>
        <dbReference type="SAM" id="Phobius"/>
    </source>
</evidence>
<dbReference type="PANTHER" id="PTHR34582">
    <property type="entry name" value="UPF0702 TRANSMEMBRANE PROTEIN YCAP"/>
    <property type="match status" value="1"/>
</dbReference>
<dbReference type="Gene3D" id="3.30.240.20">
    <property type="entry name" value="bsu07140 like domains"/>
    <property type="match status" value="1"/>
</dbReference>
<dbReference type="Proteomes" id="UP001431775">
    <property type="component" value="Unassembled WGS sequence"/>
</dbReference>
<dbReference type="InterPro" id="IPR023090">
    <property type="entry name" value="UPF0702_alpha/beta_dom_sf"/>
</dbReference>
<evidence type="ECO:0000256" key="4">
    <source>
        <dbReference type="ARBA" id="ARBA00022692"/>
    </source>
</evidence>
<evidence type="ECO:0000313" key="11">
    <source>
        <dbReference type="Proteomes" id="UP001431775"/>
    </source>
</evidence>